<evidence type="ECO:0000313" key="2">
    <source>
        <dbReference type="Proteomes" id="UP000823749"/>
    </source>
</evidence>
<sequence length="173" mass="18960">MYFKGAVRVEHYSVIIYVSCLGTNAPKSQRRGARSRNAHPRALALGPVHYARQRDLVAWARRGAIAIHAQRDEVQNDQIHGEEGSQGCDHNGRSIRKRVNSDKIAADDIANPKEAKEHCHRDLKGFGVIVCDSRGEVLDVYYGRIKVSSALATDALSIIVACAMAATKGLTIL</sequence>
<proteinExistence type="predicted"/>
<dbReference type="EMBL" id="JACTNZ010000007">
    <property type="protein sequence ID" value="KAG5541779.1"/>
    <property type="molecule type" value="Genomic_DNA"/>
</dbReference>
<keyword evidence="2" id="KW-1185">Reference proteome</keyword>
<gene>
    <name evidence="1" type="ORF">RHGRI_021572</name>
</gene>
<dbReference type="Proteomes" id="UP000823749">
    <property type="component" value="Chromosome 7"/>
</dbReference>
<comment type="caution">
    <text evidence="1">The sequence shown here is derived from an EMBL/GenBank/DDBJ whole genome shotgun (WGS) entry which is preliminary data.</text>
</comment>
<accession>A0AAV6JQ64</accession>
<protein>
    <submittedName>
        <fullName evidence="1">Uncharacterized protein</fullName>
    </submittedName>
</protein>
<dbReference type="AlphaFoldDB" id="A0AAV6JQ64"/>
<evidence type="ECO:0000313" key="1">
    <source>
        <dbReference type="EMBL" id="KAG5541779.1"/>
    </source>
</evidence>
<name>A0AAV6JQ64_9ERIC</name>
<organism evidence="1 2">
    <name type="scientific">Rhododendron griersonianum</name>
    <dbReference type="NCBI Taxonomy" id="479676"/>
    <lineage>
        <taxon>Eukaryota</taxon>
        <taxon>Viridiplantae</taxon>
        <taxon>Streptophyta</taxon>
        <taxon>Embryophyta</taxon>
        <taxon>Tracheophyta</taxon>
        <taxon>Spermatophyta</taxon>
        <taxon>Magnoliopsida</taxon>
        <taxon>eudicotyledons</taxon>
        <taxon>Gunneridae</taxon>
        <taxon>Pentapetalae</taxon>
        <taxon>asterids</taxon>
        <taxon>Ericales</taxon>
        <taxon>Ericaceae</taxon>
        <taxon>Ericoideae</taxon>
        <taxon>Rhodoreae</taxon>
        <taxon>Rhododendron</taxon>
    </lineage>
</organism>
<reference evidence="1" key="1">
    <citation type="submission" date="2020-08" db="EMBL/GenBank/DDBJ databases">
        <title>Plant Genome Project.</title>
        <authorList>
            <person name="Zhang R.-G."/>
        </authorList>
    </citation>
    <scope>NUCLEOTIDE SEQUENCE</scope>
    <source>
        <strain evidence="1">WSP0</strain>
        <tissue evidence="1">Leaf</tissue>
    </source>
</reference>